<dbReference type="RefSeq" id="WP_047189140.1">
    <property type="nucleotide sequence ID" value="NZ_LCYG01000024.1"/>
</dbReference>
<name>A0A0H1RD55_9HYPH</name>
<dbReference type="PANTHER" id="PTHR24567">
    <property type="entry name" value="CRP FAMILY TRANSCRIPTIONAL REGULATORY PROTEIN"/>
    <property type="match status" value="1"/>
</dbReference>
<dbReference type="AlphaFoldDB" id="A0A0H1RD55"/>
<evidence type="ECO:0000256" key="1">
    <source>
        <dbReference type="ARBA" id="ARBA00023015"/>
    </source>
</evidence>
<sequence>MSLSSRQSSYRTNRLLSALQPDDFARLEPHLQLIELHKGMVIYETDESMPFVYFPHNAIVSLATVLPDGGTVQLGVLGHGAMFGLASALITRQSLGRIVVQVKRTASRIDTDVLHRAFEERPNLRELFLRFIEVLLAETLQATACSTLHSVEARCCRWMLTMLDRANQATLPLTHEHLSQMLRVRQSTVNLVTSGLQSAGLIHQGCGAITVTDRPGLEQIVCGCYRIARQRSKQLSSRCEREADYAHDR</sequence>
<dbReference type="CDD" id="cd00038">
    <property type="entry name" value="CAP_ED"/>
    <property type="match status" value="1"/>
</dbReference>
<evidence type="ECO:0000313" key="6">
    <source>
        <dbReference type="Proteomes" id="UP000035489"/>
    </source>
</evidence>
<dbReference type="InterPro" id="IPR036390">
    <property type="entry name" value="WH_DNA-bd_sf"/>
</dbReference>
<dbReference type="Proteomes" id="UP000035489">
    <property type="component" value="Unassembled WGS sequence"/>
</dbReference>
<accession>A0A0H1RD55</accession>
<dbReference type="GO" id="GO:0005829">
    <property type="term" value="C:cytosol"/>
    <property type="evidence" value="ECO:0007669"/>
    <property type="project" value="TreeGrafter"/>
</dbReference>
<keyword evidence="3" id="KW-0804">Transcription</keyword>
<organism evidence="5 6">
    <name type="scientific">Microvirga vignae</name>
    <dbReference type="NCBI Taxonomy" id="1225564"/>
    <lineage>
        <taxon>Bacteria</taxon>
        <taxon>Pseudomonadati</taxon>
        <taxon>Pseudomonadota</taxon>
        <taxon>Alphaproteobacteria</taxon>
        <taxon>Hyphomicrobiales</taxon>
        <taxon>Methylobacteriaceae</taxon>
        <taxon>Microvirga</taxon>
    </lineage>
</organism>
<dbReference type="InterPro" id="IPR000595">
    <property type="entry name" value="cNMP-bd_dom"/>
</dbReference>
<evidence type="ECO:0000256" key="2">
    <source>
        <dbReference type="ARBA" id="ARBA00023125"/>
    </source>
</evidence>
<dbReference type="InterPro" id="IPR050397">
    <property type="entry name" value="Env_Response_Regulators"/>
</dbReference>
<dbReference type="EMBL" id="LCYG01000024">
    <property type="protein sequence ID" value="KLK92999.1"/>
    <property type="molecule type" value="Genomic_DNA"/>
</dbReference>
<dbReference type="InterPro" id="IPR018490">
    <property type="entry name" value="cNMP-bd_dom_sf"/>
</dbReference>
<evidence type="ECO:0000313" key="5">
    <source>
        <dbReference type="EMBL" id="KLK92999.1"/>
    </source>
</evidence>
<keyword evidence="6" id="KW-1185">Reference proteome</keyword>
<dbReference type="InterPro" id="IPR012318">
    <property type="entry name" value="HTH_CRP"/>
</dbReference>
<dbReference type="GO" id="GO:0003677">
    <property type="term" value="F:DNA binding"/>
    <property type="evidence" value="ECO:0007669"/>
    <property type="project" value="UniProtKB-KW"/>
</dbReference>
<protein>
    <submittedName>
        <fullName evidence="5">Crp/Fnr family transcriptional regulator</fullName>
    </submittedName>
</protein>
<keyword evidence="1" id="KW-0805">Transcription regulation</keyword>
<dbReference type="Pfam" id="PF00027">
    <property type="entry name" value="cNMP_binding"/>
    <property type="match status" value="1"/>
</dbReference>
<dbReference type="SUPFAM" id="SSF51206">
    <property type="entry name" value="cAMP-binding domain-like"/>
    <property type="match status" value="1"/>
</dbReference>
<dbReference type="InterPro" id="IPR014710">
    <property type="entry name" value="RmlC-like_jellyroll"/>
</dbReference>
<dbReference type="GO" id="GO:0003700">
    <property type="term" value="F:DNA-binding transcription factor activity"/>
    <property type="evidence" value="ECO:0007669"/>
    <property type="project" value="TreeGrafter"/>
</dbReference>
<dbReference type="PANTHER" id="PTHR24567:SF74">
    <property type="entry name" value="HTH-TYPE TRANSCRIPTIONAL REGULATOR ARCR"/>
    <property type="match status" value="1"/>
</dbReference>
<dbReference type="STRING" id="1225564.AA309_11340"/>
<dbReference type="PROSITE" id="PS50042">
    <property type="entry name" value="CNMP_BINDING_3"/>
    <property type="match status" value="1"/>
</dbReference>
<evidence type="ECO:0000259" key="4">
    <source>
        <dbReference type="PROSITE" id="PS50042"/>
    </source>
</evidence>
<feature type="domain" description="Cyclic nucleotide-binding" evidence="4">
    <location>
        <begin position="15"/>
        <end position="116"/>
    </location>
</feature>
<proteinExistence type="predicted"/>
<gene>
    <name evidence="5" type="ORF">AA309_11340</name>
</gene>
<comment type="caution">
    <text evidence="5">The sequence shown here is derived from an EMBL/GenBank/DDBJ whole genome shotgun (WGS) entry which is preliminary data.</text>
</comment>
<reference evidence="5 6" key="1">
    <citation type="submission" date="2015-05" db="EMBL/GenBank/DDBJ databases">
        <title>Draft genome sequence of Microvirga vignae strain BR3299, a novel nitrogen fixing bacteria isolated from Brazil semi-aired region.</title>
        <authorList>
            <person name="Zilli J.E."/>
            <person name="Passos S.R."/>
            <person name="Leite J."/>
            <person name="Baldani J.I."/>
            <person name="Xavier G.R."/>
            <person name="Rumjaneck N.G."/>
            <person name="Simoes-Araujo J.L."/>
        </authorList>
    </citation>
    <scope>NUCLEOTIDE SEQUENCE [LARGE SCALE GENOMIC DNA]</scope>
    <source>
        <strain evidence="5 6">BR3299</strain>
    </source>
</reference>
<dbReference type="PATRIC" id="fig|1225564.3.peg.2944"/>
<keyword evidence="2" id="KW-0238">DNA-binding</keyword>
<dbReference type="SUPFAM" id="SSF46785">
    <property type="entry name" value="Winged helix' DNA-binding domain"/>
    <property type="match status" value="1"/>
</dbReference>
<dbReference type="OrthoDB" id="7506088at2"/>
<dbReference type="Pfam" id="PF13545">
    <property type="entry name" value="HTH_Crp_2"/>
    <property type="match status" value="1"/>
</dbReference>
<evidence type="ECO:0000256" key="3">
    <source>
        <dbReference type="ARBA" id="ARBA00023163"/>
    </source>
</evidence>
<dbReference type="Gene3D" id="2.60.120.10">
    <property type="entry name" value="Jelly Rolls"/>
    <property type="match status" value="1"/>
</dbReference>
<dbReference type="SMART" id="SM00100">
    <property type="entry name" value="cNMP"/>
    <property type="match status" value="1"/>
</dbReference>